<accession>A0A0D2IB97</accession>
<gene>
    <name evidence="1" type="ORF">Z518_09626</name>
</gene>
<evidence type="ECO:0000313" key="2">
    <source>
        <dbReference type="Proteomes" id="UP000053617"/>
    </source>
</evidence>
<dbReference type="AlphaFoldDB" id="A0A0D2IB97"/>
<dbReference type="HOGENOM" id="CLU_1971726_0_0_1"/>
<protein>
    <submittedName>
        <fullName evidence="1">Uncharacterized protein</fullName>
    </submittedName>
</protein>
<organism evidence="1 2">
    <name type="scientific">Rhinocladiella mackenziei CBS 650.93</name>
    <dbReference type="NCBI Taxonomy" id="1442369"/>
    <lineage>
        <taxon>Eukaryota</taxon>
        <taxon>Fungi</taxon>
        <taxon>Dikarya</taxon>
        <taxon>Ascomycota</taxon>
        <taxon>Pezizomycotina</taxon>
        <taxon>Eurotiomycetes</taxon>
        <taxon>Chaetothyriomycetidae</taxon>
        <taxon>Chaetothyriales</taxon>
        <taxon>Herpotrichiellaceae</taxon>
        <taxon>Rhinocladiella</taxon>
    </lineage>
</organism>
<keyword evidence="2" id="KW-1185">Reference proteome</keyword>
<dbReference type="EMBL" id="KN847482">
    <property type="protein sequence ID" value="KIX00561.1"/>
    <property type="molecule type" value="Genomic_DNA"/>
</dbReference>
<dbReference type="RefSeq" id="XP_013267697.1">
    <property type="nucleotide sequence ID" value="XM_013412243.1"/>
</dbReference>
<name>A0A0D2IB97_9EURO</name>
<dbReference type="Proteomes" id="UP000053617">
    <property type="component" value="Unassembled WGS sequence"/>
</dbReference>
<dbReference type="VEuPathDB" id="FungiDB:Z518_09626"/>
<evidence type="ECO:0000313" key="1">
    <source>
        <dbReference type="EMBL" id="KIX00561.1"/>
    </source>
</evidence>
<sequence>MVYGPDDKWVVKIREEDEPVRYYSRIQAVEDMGQLDLRLEACDYINVDRSALARAFIQIQVEPPADRGQVPADDGRPPEWLDISIPATPPLNHVGMFTVNDLHQDAGEFERTDGDLFDDVNTAPTYD</sequence>
<dbReference type="GeneID" id="25297697"/>
<proteinExistence type="predicted"/>
<reference evidence="1 2" key="1">
    <citation type="submission" date="2015-01" db="EMBL/GenBank/DDBJ databases">
        <title>The Genome Sequence of Rhinocladiella mackenzie CBS 650.93.</title>
        <authorList>
            <consortium name="The Broad Institute Genomics Platform"/>
            <person name="Cuomo C."/>
            <person name="de Hoog S."/>
            <person name="Gorbushina A."/>
            <person name="Stielow B."/>
            <person name="Teixiera M."/>
            <person name="Abouelleil A."/>
            <person name="Chapman S.B."/>
            <person name="Priest M."/>
            <person name="Young S.K."/>
            <person name="Wortman J."/>
            <person name="Nusbaum C."/>
            <person name="Birren B."/>
        </authorList>
    </citation>
    <scope>NUCLEOTIDE SEQUENCE [LARGE SCALE GENOMIC DNA]</scope>
    <source>
        <strain evidence="1 2">CBS 650.93</strain>
    </source>
</reference>